<proteinExistence type="predicted"/>
<comment type="caution">
    <text evidence="1">The sequence shown here is derived from an EMBL/GenBank/DDBJ whole genome shotgun (WGS) entry which is preliminary data.</text>
</comment>
<dbReference type="EMBL" id="JARKNE010000004">
    <property type="protein sequence ID" value="KAK5835328.1"/>
    <property type="molecule type" value="Genomic_DNA"/>
</dbReference>
<protein>
    <submittedName>
        <fullName evidence="1">Uncharacterized protein</fullName>
    </submittedName>
</protein>
<name>A0ABR0Q8Y2_GOSAR</name>
<evidence type="ECO:0000313" key="1">
    <source>
        <dbReference type="EMBL" id="KAK5835328.1"/>
    </source>
</evidence>
<dbReference type="Gene3D" id="3.40.50.410">
    <property type="entry name" value="von Willebrand factor, type A domain"/>
    <property type="match status" value="1"/>
</dbReference>
<reference evidence="1 2" key="1">
    <citation type="submission" date="2023-03" db="EMBL/GenBank/DDBJ databases">
        <title>WGS of Gossypium arboreum.</title>
        <authorList>
            <person name="Yu D."/>
        </authorList>
    </citation>
    <scope>NUCLEOTIDE SEQUENCE [LARGE SCALE GENOMIC DNA]</scope>
    <source>
        <tissue evidence="1">Leaf</tissue>
    </source>
</reference>
<evidence type="ECO:0000313" key="2">
    <source>
        <dbReference type="Proteomes" id="UP001358586"/>
    </source>
</evidence>
<gene>
    <name evidence="1" type="ORF">PVK06_011016</name>
</gene>
<dbReference type="InterPro" id="IPR036465">
    <property type="entry name" value="vWFA_dom_sf"/>
</dbReference>
<dbReference type="Proteomes" id="UP001358586">
    <property type="component" value="Chromosome 4"/>
</dbReference>
<sequence>MGNNCQLAKKLNQGVDPCEGLTDNDIRTAIQRSSSIYTWLIRFLWIVRIRGGVFPVMKEPDYLVNGEYRIDKGIAPKMLNCLMIQCLQHLELLLENIPTMFQSSTTAESCFGAAIKVHIMHSLFNDFCINRLE</sequence>
<organism evidence="1 2">
    <name type="scientific">Gossypium arboreum</name>
    <name type="common">Tree cotton</name>
    <name type="synonym">Gossypium nanking</name>
    <dbReference type="NCBI Taxonomy" id="29729"/>
    <lineage>
        <taxon>Eukaryota</taxon>
        <taxon>Viridiplantae</taxon>
        <taxon>Streptophyta</taxon>
        <taxon>Embryophyta</taxon>
        <taxon>Tracheophyta</taxon>
        <taxon>Spermatophyta</taxon>
        <taxon>Magnoliopsida</taxon>
        <taxon>eudicotyledons</taxon>
        <taxon>Gunneridae</taxon>
        <taxon>Pentapetalae</taxon>
        <taxon>rosids</taxon>
        <taxon>malvids</taxon>
        <taxon>Malvales</taxon>
        <taxon>Malvaceae</taxon>
        <taxon>Malvoideae</taxon>
        <taxon>Gossypium</taxon>
    </lineage>
</organism>
<keyword evidence="2" id="KW-1185">Reference proteome</keyword>
<accession>A0ABR0Q8Y2</accession>